<comment type="caution">
    <text evidence="3">The sequence shown here is derived from an EMBL/GenBank/DDBJ whole genome shotgun (WGS) entry which is preliminary data.</text>
</comment>
<evidence type="ECO:0000313" key="4">
    <source>
        <dbReference type="Proteomes" id="UP000557204"/>
    </source>
</evidence>
<evidence type="ECO:0008006" key="5">
    <source>
        <dbReference type="Google" id="ProtNLM"/>
    </source>
</evidence>
<gene>
    <name evidence="3" type="ORF">HLI28_11345</name>
</gene>
<reference evidence="3 4" key="1">
    <citation type="submission" date="2020-05" db="EMBL/GenBank/DDBJ databases">
        <title>Genome sequence of Isoptericola sp. JC619 isolated from Chilika lagoon, India.</title>
        <authorList>
            <person name="Kumar D."/>
            <person name="Appam K."/>
            <person name="Gandham S."/>
            <person name="Uppada J."/>
            <person name="Sasikala C."/>
            <person name="Venkata Ramana C."/>
        </authorList>
    </citation>
    <scope>NUCLEOTIDE SEQUENCE [LARGE SCALE GENOMIC DNA]</scope>
    <source>
        <strain evidence="3 4">JC619</strain>
    </source>
</reference>
<dbReference type="InterPro" id="IPR043777">
    <property type="entry name" value="DUF5719"/>
</dbReference>
<feature type="chain" id="PRO_5033024421" description="Large extracellular alpha-helical protein" evidence="2">
    <location>
        <begin position="28"/>
        <end position="536"/>
    </location>
</feature>
<evidence type="ECO:0000256" key="2">
    <source>
        <dbReference type="SAM" id="SignalP"/>
    </source>
</evidence>
<accession>A0A849K5F3</accession>
<evidence type="ECO:0000256" key="1">
    <source>
        <dbReference type="SAM" id="MobiDB-lite"/>
    </source>
</evidence>
<dbReference type="EMBL" id="JABFAJ010000020">
    <property type="protein sequence ID" value="NNU28131.1"/>
    <property type="molecule type" value="Genomic_DNA"/>
</dbReference>
<dbReference type="AlphaFoldDB" id="A0A849K5F3"/>
<sequence>MRAAPTLRRVGLVVSGTLVAAALVATAAVGEQWTQRWTAADEVAVAAATRQVEVRPPTSVAVCPRPVRLPAGSDVGDDQFGAAPVESRSAVAAAVEGAAGTPLLARLDGTRARGITAGPAVDVLSEQVRGVRVLRAEPRAGAPLRVAAALAGSTAAGDLRGLAAASCRAPATDHWLVGGGSEVGRTALLTVQNPSVEPAAVSLEVYGPNGPVSIGGQGAFTVAPGEQEVLRLDSLAPEQRRLAVHVRAAGARVTASWQTQGIDGLVPTGVDLLEPGDSPARVMVASGVVGRGEAPDAPQAAALWLLAPDGRPGVARVSVYGPEGRVTLRGAEVVDLAVGAVTSVPLGGLEPGTYTVVVDADVPVVGAARFALPGEQPEDSVVDGTPYDVAWNAGRSLPAGPVDAGQVGLPAVAQGATVVLSAVPADRSPDVDPSGVVPVRLRGVAADGSLTGEEQVEVPVGGTVEVPADDVAAEVAVVVDPASSDDGAAPAARVVWSVRLTASDGTGTDGSLVATLDPTASAETDGLEEVRRVDVP</sequence>
<dbReference type="Proteomes" id="UP000557204">
    <property type="component" value="Unassembled WGS sequence"/>
</dbReference>
<evidence type="ECO:0000313" key="3">
    <source>
        <dbReference type="EMBL" id="NNU28131.1"/>
    </source>
</evidence>
<organism evidence="3 4">
    <name type="scientific">Isoptericola sediminis</name>
    <dbReference type="NCBI Taxonomy" id="2733572"/>
    <lineage>
        <taxon>Bacteria</taxon>
        <taxon>Bacillati</taxon>
        <taxon>Actinomycetota</taxon>
        <taxon>Actinomycetes</taxon>
        <taxon>Micrococcales</taxon>
        <taxon>Promicromonosporaceae</taxon>
        <taxon>Isoptericola</taxon>
    </lineage>
</organism>
<name>A0A849K5F3_9MICO</name>
<protein>
    <recommendedName>
        <fullName evidence="5">Large extracellular alpha-helical protein</fullName>
    </recommendedName>
</protein>
<proteinExistence type="predicted"/>
<keyword evidence="4" id="KW-1185">Reference proteome</keyword>
<dbReference type="Pfam" id="PF18986">
    <property type="entry name" value="DUF5719"/>
    <property type="match status" value="1"/>
</dbReference>
<feature type="signal peptide" evidence="2">
    <location>
        <begin position="1"/>
        <end position="27"/>
    </location>
</feature>
<keyword evidence="2" id="KW-0732">Signal</keyword>
<feature type="region of interest" description="Disordered" evidence="1">
    <location>
        <begin position="503"/>
        <end position="536"/>
    </location>
</feature>
<dbReference type="RefSeq" id="WP_171247671.1">
    <property type="nucleotide sequence ID" value="NZ_JABFAJ010000020.1"/>
</dbReference>